<dbReference type="EMBL" id="ASPP01029328">
    <property type="protein sequence ID" value="ETO04464.1"/>
    <property type="molecule type" value="Genomic_DNA"/>
</dbReference>
<comment type="caution">
    <text evidence="1">The sequence shown here is derived from an EMBL/GenBank/DDBJ whole genome shotgun (WGS) entry which is preliminary data.</text>
</comment>
<accession>X6LS63</accession>
<evidence type="ECO:0000313" key="2">
    <source>
        <dbReference type="Proteomes" id="UP000023152"/>
    </source>
</evidence>
<keyword evidence="2" id="KW-1185">Reference proteome</keyword>
<sequence length="156" mass="18469">MRCLIDWKALFEWLLIVREKKLGTGAMISFGTYLLNTQLFANERDPIGMASDPTQELRLRKYATQVLKKYIIHQHFHHCIWSCTHWTLVHALFYRYRIGINISYQTVRDKLEEKIDDDVAENEETKGEEDTIVVVDTKDYNVNQIGDITKYPLETW</sequence>
<dbReference type="AlphaFoldDB" id="X6LS63"/>
<organism evidence="1 2">
    <name type="scientific">Reticulomyxa filosa</name>
    <dbReference type="NCBI Taxonomy" id="46433"/>
    <lineage>
        <taxon>Eukaryota</taxon>
        <taxon>Sar</taxon>
        <taxon>Rhizaria</taxon>
        <taxon>Retaria</taxon>
        <taxon>Foraminifera</taxon>
        <taxon>Monothalamids</taxon>
        <taxon>Reticulomyxidae</taxon>
        <taxon>Reticulomyxa</taxon>
    </lineage>
</organism>
<gene>
    <name evidence="1" type="ORF">RFI_32933</name>
</gene>
<dbReference type="Proteomes" id="UP000023152">
    <property type="component" value="Unassembled WGS sequence"/>
</dbReference>
<evidence type="ECO:0000313" key="1">
    <source>
        <dbReference type="EMBL" id="ETO04464.1"/>
    </source>
</evidence>
<protein>
    <submittedName>
        <fullName evidence="1">Uncharacterized protein</fullName>
    </submittedName>
</protein>
<name>X6LS63_RETFI</name>
<reference evidence="1 2" key="1">
    <citation type="journal article" date="2013" name="Curr. Biol.">
        <title>The Genome of the Foraminiferan Reticulomyxa filosa.</title>
        <authorList>
            <person name="Glockner G."/>
            <person name="Hulsmann N."/>
            <person name="Schleicher M."/>
            <person name="Noegel A.A."/>
            <person name="Eichinger L."/>
            <person name="Gallinger C."/>
            <person name="Pawlowski J."/>
            <person name="Sierra R."/>
            <person name="Euteneuer U."/>
            <person name="Pillet L."/>
            <person name="Moustafa A."/>
            <person name="Platzer M."/>
            <person name="Groth M."/>
            <person name="Szafranski K."/>
            <person name="Schliwa M."/>
        </authorList>
    </citation>
    <scope>NUCLEOTIDE SEQUENCE [LARGE SCALE GENOMIC DNA]</scope>
</reference>
<proteinExistence type="predicted"/>